<keyword evidence="1" id="KW-1133">Transmembrane helix</keyword>
<feature type="transmembrane region" description="Helical" evidence="1">
    <location>
        <begin position="6"/>
        <end position="25"/>
    </location>
</feature>
<evidence type="ECO:0008006" key="3">
    <source>
        <dbReference type="Google" id="ProtNLM"/>
    </source>
</evidence>
<keyword evidence="1" id="KW-0812">Transmembrane</keyword>
<dbReference type="EMBL" id="CADCTI010000102">
    <property type="protein sequence ID" value="CAA9233685.1"/>
    <property type="molecule type" value="Genomic_DNA"/>
</dbReference>
<dbReference type="InterPro" id="IPR021218">
    <property type="entry name" value="DUF2784"/>
</dbReference>
<proteinExistence type="predicted"/>
<evidence type="ECO:0000313" key="2">
    <source>
        <dbReference type="EMBL" id="CAA9233685.1"/>
    </source>
</evidence>
<feature type="transmembrane region" description="Helical" evidence="1">
    <location>
        <begin position="94"/>
        <end position="113"/>
    </location>
</feature>
<evidence type="ECO:0000256" key="1">
    <source>
        <dbReference type="SAM" id="Phobius"/>
    </source>
</evidence>
<reference evidence="2" key="1">
    <citation type="submission" date="2020-02" db="EMBL/GenBank/DDBJ databases">
        <authorList>
            <person name="Meier V. D."/>
        </authorList>
    </citation>
    <scope>NUCLEOTIDE SEQUENCE</scope>
    <source>
        <strain evidence="2">AVDCRST_MAG57</strain>
    </source>
</reference>
<dbReference type="AlphaFoldDB" id="A0A6J4HV28"/>
<organism evidence="2">
    <name type="scientific">uncultured Blastococcus sp</name>
    <dbReference type="NCBI Taxonomy" id="217144"/>
    <lineage>
        <taxon>Bacteria</taxon>
        <taxon>Bacillati</taxon>
        <taxon>Actinomycetota</taxon>
        <taxon>Actinomycetes</taxon>
        <taxon>Geodermatophilales</taxon>
        <taxon>Geodermatophilaceae</taxon>
        <taxon>Blastococcus</taxon>
        <taxon>environmental samples</taxon>
    </lineage>
</organism>
<feature type="transmembrane region" description="Helical" evidence="1">
    <location>
        <begin position="32"/>
        <end position="50"/>
    </location>
</feature>
<accession>A0A6J4HV28</accession>
<name>A0A6J4HV28_9ACTN</name>
<sequence length="123" mass="12750">MLFANAVAVVHGLAVLFMLVGGLIALRRPWALAVHVPVALAILGVNLAGADCPLTTLELRLRETAGAPGYDGGFLGHYVFEPLDLDVAAAGTQVAIYALAFGLNALAYVLLAVRFGRPGRALA</sequence>
<protein>
    <recommendedName>
        <fullName evidence="3">DUF2784 domain-containing protein</fullName>
    </recommendedName>
</protein>
<gene>
    <name evidence="2" type="ORF">AVDCRST_MAG57-1157</name>
</gene>
<keyword evidence="1" id="KW-0472">Membrane</keyword>
<dbReference type="Pfam" id="PF10861">
    <property type="entry name" value="DUF2784"/>
    <property type="match status" value="1"/>
</dbReference>